<feature type="domain" description="Teneurin-like YD-shell" evidence="4">
    <location>
        <begin position="500"/>
        <end position="641"/>
    </location>
</feature>
<organism evidence="5 6">
    <name type="scientific">Streptomyces cavernicola</name>
    <dbReference type="NCBI Taxonomy" id="3043613"/>
    <lineage>
        <taxon>Bacteria</taxon>
        <taxon>Bacillati</taxon>
        <taxon>Actinomycetota</taxon>
        <taxon>Actinomycetes</taxon>
        <taxon>Kitasatosporales</taxon>
        <taxon>Streptomycetaceae</taxon>
        <taxon>Streptomyces</taxon>
    </lineage>
</organism>
<dbReference type="PANTHER" id="PTHR32305">
    <property type="match status" value="1"/>
</dbReference>
<dbReference type="RefSeq" id="WP_282546540.1">
    <property type="nucleotide sequence ID" value="NZ_JASCIQ010000050.1"/>
</dbReference>
<evidence type="ECO:0000313" key="5">
    <source>
        <dbReference type="EMBL" id="MDI3408656.1"/>
    </source>
</evidence>
<dbReference type="Pfam" id="PF20148">
    <property type="entry name" value="DUF6531"/>
    <property type="match status" value="1"/>
</dbReference>
<proteinExistence type="predicted"/>
<keyword evidence="6" id="KW-1185">Reference proteome</keyword>
<dbReference type="InterPro" id="IPR031325">
    <property type="entry name" value="RHS_repeat"/>
</dbReference>
<protein>
    <submittedName>
        <fullName evidence="5">RHS repeat-associated core domain-containing protein</fullName>
    </submittedName>
</protein>
<sequence>MNSPSAGGKTWNRPGSNVNLSEAELSAKARAAKDKCLDGDPIDMATGEMFLSQDDLELPGVLALTVTRTHLSSYGHGRFFGRRWTSTFDERLERGNGGIWWHRTDGSSLMFPREPDMLGDQVFPLEGEPIPLTCIQEGNSYAFAVAEPRTGLTRLFDPAADAEGVWWLTDVSDRNGNHYSIDRHGDGTPHAMVHSGGYHLEIHSDDDSGKPSKLCLRHEGGLTEVVSYGYDSAGNLDRITNSSGLPFRLGYDAEDRVTSWTDRNDSTYQYVYDDSGRVVQTVGPDGYMSCRLEYDRAERTTRYIDSTGAVTTYRMNERGQVIAETDPLGNTTVSERDRHDNLLSRTDPLGNTTRYEWDEHHAGLTAVHFADGTTARTHYNRLHLPVETVLSGGEAWRQEYDARGNRTSVTAPDNTTTGFTYDEHGALASVTDALGGVRRFTNDAAGLPLTVTDPAENATTVTRDAFGRAAALTDALGARTEFEWTVEGHPRRRTLPDGSVETWEWDGEGNCLSHTDPVGGVTTSEYTHFDQPAARTGPDGTRYQFTYDSELRLVQVHDPRGLSWDYTFDRCGRLVAESDFDDRVLTYTHDAAGRLQMRTTPLGERISYGHDAMGRTLCKDVEGQRTEYAYDTSGRMVRAASPTSTVTMEWDVSGRLLSETVDGATTRYRYDVLGRRTQRVTPTGACTDLAYDGVGNRTTLTASGHSIGFQHDALGRELGRSFGPGADPVTFATTYDLVGRPVQRTLGKRDRTLRSRAYTFRADHHLTTVTDQLTGATHRYELDPGGRPLSVTAENWSESYAYDAAGNQTDANWPNNAPHQEARGRRTYEGTRLLTAGRIRYEHDAAGRTVLRQKTRLSNKPDTWRYTYDPEDRLTSCVTPDGAVWRYEYDPLGRRTRKQRLSDTGEVAEEIRFTWDGTRVAEQTDSRTQVALTWDHDGHRPLAQTERRLDPRNQEEVDRRFFAIVTDLVGTPTELVDETGHIAWHSRTTLWGTTAWNSGATAYIPLRFPGQYADLETGLHYNYHRNYDPDTARFTSPDPLGLVPAPNPDTYVHNPHTWCDPLGLAPATGDENQGLKKELMDLGKARVSHVQEGLGDDDTVPGAYAVGKDRTTGKIYYGESGPGDGHEKAVNDAMPSESQHPSGRPPGVCAEPRMFTNAINDGADPKNLDLVTVNPKGKKFKMCDNCKTWVPGFGGDVLTG</sequence>
<keyword evidence="1" id="KW-0677">Repeat</keyword>
<evidence type="ECO:0000259" key="3">
    <source>
        <dbReference type="Pfam" id="PF20148"/>
    </source>
</evidence>
<evidence type="ECO:0000256" key="2">
    <source>
        <dbReference type="SAM" id="MobiDB-lite"/>
    </source>
</evidence>
<dbReference type="PANTHER" id="PTHR32305:SF15">
    <property type="entry name" value="PROTEIN RHSA-RELATED"/>
    <property type="match status" value="1"/>
</dbReference>
<dbReference type="NCBIfam" id="TIGR01643">
    <property type="entry name" value="YD_repeat_2x"/>
    <property type="match status" value="9"/>
</dbReference>
<dbReference type="NCBIfam" id="TIGR03696">
    <property type="entry name" value="Rhs_assc_core"/>
    <property type="match status" value="1"/>
</dbReference>
<feature type="region of interest" description="Disordered" evidence="2">
    <location>
        <begin position="1119"/>
        <end position="1146"/>
    </location>
</feature>
<reference evidence="5 6" key="1">
    <citation type="submission" date="2023-05" db="EMBL/GenBank/DDBJ databases">
        <title>Draft genome sequence of Streptomyces sp. B-S-A6 isolated from a cave soil in Thailand.</title>
        <authorList>
            <person name="Chamroensaksri N."/>
            <person name="Muangham S."/>
        </authorList>
    </citation>
    <scope>NUCLEOTIDE SEQUENCE [LARGE SCALE GENOMIC DNA]</scope>
    <source>
        <strain evidence="5 6">B-S-A6</strain>
    </source>
</reference>
<accession>A0ABT6SN44</accession>
<dbReference type="InterPro" id="IPR050708">
    <property type="entry name" value="T6SS_VgrG/RHS"/>
</dbReference>
<dbReference type="Gene3D" id="2.180.10.10">
    <property type="entry name" value="RHS repeat-associated core"/>
    <property type="match status" value="2"/>
</dbReference>
<dbReference type="Pfam" id="PF05593">
    <property type="entry name" value="RHS_repeat"/>
    <property type="match status" value="5"/>
</dbReference>
<feature type="domain" description="Teneurin-like YD-shell" evidence="4">
    <location>
        <begin position="733"/>
        <end position="1038"/>
    </location>
</feature>
<evidence type="ECO:0000259" key="4">
    <source>
        <dbReference type="Pfam" id="PF25023"/>
    </source>
</evidence>
<dbReference type="InterPro" id="IPR045351">
    <property type="entry name" value="DUF6531"/>
</dbReference>
<evidence type="ECO:0000256" key="1">
    <source>
        <dbReference type="ARBA" id="ARBA00022737"/>
    </source>
</evidence>
<comment type="caution">
    <text evidence="5">The sequence shown here is derived from an EMBL/GenBank/DDBJ whole genome shotgun (WGS) entry which is preliminary data.</text>
</comment>
<dbReference type="Pfam" id="PF25023">
    <property type="entry name" value="TEN_YD-shell"/>
    <property type="match status" value="2"/>
</dbReference>
<feature type="domain" description="DUF6531" evidence="3">
    <location>
        <begin position="39"/>
        <end position="111"/>
    </location>
</feature>
<gene>
    <name evidence="5" type="ORF">QIS96_33175</name>
</gene>
<dbReference type="Proteomes" id="UP001223978">
    <property type="component" value="Unassembled WGS sequence"/>
</dbReference>
<dbReference type="EMBL" id="JASCIQ010000050">
    <property type="protein sequence ID" value="MDI3408656.1"/>
    <property type="molecule type" value="Genomic_DNA"/>
</dbReference>
<dbReference type="InterPro" id="IPR022385">
    <property type="entry name" value="Rhs_assc_core"/>
</dbReference>
<dbReference type="InterPro" id="IPR006530">
    <property type="entry name" value="YD"/>
</dbReference>
<dbReference type="InterPro" id="IPR056823">
    <property type="entry name" value="TEN-like_YD-shell"/>
</dbReference>
<evidence type="ECO:0000313" key="6">
    <source>
        <dbReference type="Proteomes" id="UP001223978"/>
    </source>
</evidence>
<name>A0ABT6SN44_9ACTN</name>